<protein>
    <submittedName>
        <fullName evidence="9">Putative integral membrane protein</fullName>
    </submittedName>
</protein>
<dbReference type="GO" id="GO:0005886">
    <property type="term" value="C:plasma membrane"/>
    <property type="evidence" value="ECO:0007669"/>
    <property type="project" value="UniProtKB-SubCell"/>
</dbReference>
<feature type="transmembrane region" description="Helical" evidence="8">
    <location>
        <begin position="293"/>
        <end position="316"/>
    </location>
</feature>
<feature type="transmembrane region" description="Helical" evidence="8">
    <location>
        <begin position="262"/>
        <end position="281"/>
    </location>
</feature>
<feature type="transmembrane region" description="Helical" evidence="8">
    <location>
        <begin position="171"/>
        <end position="188"/>
    </location>
</feature>
<evidence type="ECO:0000256" key="8">
    <source>
        <dbReference type="SAM" id="Phobius"/>
    </source>
</evidence>
<evidence type="ECO:0000313" key="10">
    <source>
        <dbReference type="Proteomes" id="UP000282483"/>
    </source>
</evidence>
<accession>A0A2Z5UVG4</accession>
<keyword evidence="10" id="KW-1185">Reference proteome</keyword>
<evidence type="ECO:0000256" key="7">
    <source>
        <dbReference type="ARBA" id="ARBA00024033"/>
    </source>
</evidence>
<evidence type="ECO:0000256" key="4">
    <source>
        <dbReference type="ARBA" id="ARBA00022692"/>
    </source>
</evidence>
<feature type="transmembrane region" description="Helical" evidence="8">
    <location>
        <begin position="228"/>
        <end position="255"/>
    </location>
</feature>
<feature type="transmembrane region" description="Helical" evidence="8">
    <location>
        <begin position="441"/>
        <end position="461"/>
    </location>
</feature>
<feature type="transmembrane region" description="Helical" evidence="8">
    <location>
        <begin position="403"/>
        <end position="426"/>
    </location>
</feature>
<evidence type="ECO:0000256" key="6">
    <source>
        <dbReference type="ARBA" id="ARBA00023136"/>
    </source>
</evidence>
<dbReference type="InterPro" id="IPR018584">
    <property type="entry name" value="GT87"/>
</dbReference>
<evidence type="ECO:0000256" key="3">
    <source>
        <dbReference type="ARBA" id="ARBA00022679"/>
    </source>
</evidence>
<feature type="transmembrane region" description="Helical" evidence="8">
    <location>
        <begin position="369"/>
        <end position="391"/>
    </location>
</feature>
<dbReference type="EMBL" id="AP018005">
    <property type="protein sequence ID" value="BBB15488.1"/>
    <property type="molecule type" value="Genomic_DNA"/>
</dbReference>
<gene>
    <name evidence="9" type="ORF">RVIR1_10160</name>
</gene>
<comment type="subcellular location">
    <subcellularLocation>
        <location evidence="1">Cell membrane</location>
        <topology evidence="1">Multi-pass membrane protein</topology>
    </subcellularLocation>
</comment>
<proteinExistence type="inferred from homology"/>
<dbReference type="GO" id="GO:0016758">
    <property type="term" value="F:hexosyltransferase activity"/>
    <property type="evidence" value="ECO:0007669"/>
    <property type="project" value="InterPro"/>
</dbReference>
<keyword evidence="5 8" id="KW-1133">Transmembrane helix</keyword>
<keyword evidence="4 8" id="KW-0812">Transmembrane</keyword>
<comment type="similarity">
    <text evidence="7">Belongs to the glycosyltransferase 87 family.</text>
</comment>
<dbReference type="KEGG" id="rvi:RVIR1_10160"/>
<feature type="transmembrane region" description="Helical" evidence="8">
    <location>
        <begin position="12"/>
        <end position="33"/>
    </location>
</feature>
<evidence type="ECO:0000256" key="5">
    <source>
        <dbReference type="ARBA" id="ARBA00022989"/>
    </source>
</evidence>
<dbReference type="Pfam" id="PF09594">
    <property type="entry name" value="GT87"/>
    <property type="match status" value="1"/>
</dbReference>
<reference evidence="9 10" key="1">
    <citation type="submission" date="2017-03" db="EMBL/GenBank/DDBJ databases">
        <title>The genome sequence of Candidatus Rickettsiella viridis.</title>
        <authorList>
            <person name="Nikoh N."/>
            <person name="Tsuchida T."/>
            <person name="Yamaguchi K."/>
            <person name="Maeda T."/>
            <person name="Shigenobu S."/>
            <person name="Fukatsu T."/>
        </authorList>
    </citation>
    <scope>NUCLEOTIDE SEQUENCE [LARGE SCALE GENOMIC DNA]</scope>
    <source>
        <strain evidence="9 10">Ap-RA04</strain>
    </source>
</reference>
<keyword evidence="3" id="KW-0808">Transferase</keyword>
<keyword evidence="2" id="KW-1003">Cell membrane</keyword>
<keyword evidence="6 8" id="KW-0472">Membrane</keyword>
<evidence type="ECO:0000313" key="9">
    <source>
        <dbReference type="EMBL" id="BBB15488.1"/>
    </source>
</evidence>
<dbReference type="AlphaFoldDB" id="A0A2Z5UVG4"/>
<evidence type="ECO:0000256" key="2">
    <source>
        <dbReference type="ARBA" id="ARBA00022475"/>
    </source>
</evidence>
<name>A0A2Z5UVG4_9COXI</name>
<feature type="transmembrane region" description="Helical" evidence="8">
    <location>
        <begin position="121"/>
        <end position="139"/>
    </location>
</feature>
<feature type="transmembrane region" description="Helical" evidence="8">
    <location>
        <begin position="328"/>
        <end position="349"/>
    </location>
</feature>
<sequence length="491" mass="55851">MQQHPRYKKTTYFLFSLLGIAILSVLFSLSYTYPLTLGKRSLLYSDYGKFYHSQRLMIEGKNIYSPIYFIKNKKSSEPGRALLAKPESNPKHAIRLAGNLNPPFFTLISFPFAYLSYTHALLLWTFFSMLAGCLSILLIQQKLDPPSLNSLPTCLLLLIAFISYFPTFATLQFGQVSLILLPFLVLAWRAAHEQKSTTAAIFLGLATSLKPFIALFLLYFLIRKEWRALWIFIVTILICALLAAAFLGVNTYYAYYQLSHQIAWAASNWNVSIYGILLRLIGGTEANTPLIPLHGLFTGAYLFLSSLLLLALYWFLRPIKGVDPQKKTDLDFSFILIAMLLLSPLGWMYYFPFLSIPFLILWHFSKKGFYPIALPLLLAALLLLSNIPITLIPTNQINANNALAVFLGAMLYFAVLIGSMSLLFVMRRLIKKQPAPDFERIPFGLLLLVYIVVFLPSIFGITKTTNSWMRYAVNYSTEYTLISHQDNTAYR</sequence>
<feature type="transmembrane region" description="Helical" evidence="8">
    <location>
        <begin position="200"/>
        <end position="222"/>
    </location>
</feature>
<dbReference type="Proteomes" id="UP000282483">
    <property type="component" value="Chromosome"/>
</dbReference>
<evidence type="ECO:0000256" key="1">
    <source>
        <dbReference type="ARBA" id="ARBA00004651"/>
    </source>
</evidence>
<organism evidence="9 10">
    <name type="scientific">Candidatus Rickettsiella viridis</name>
    <dbReference type="NCBI Taxonomy" id="676208"/>
    <lineage>
        <taxon>Bacteria</taxon>
        <taxon>Pseudomonadati</taxon>
        <taxon>Pseudomonadota</taxon>
        <taxon>Gammaproteobacteria</taxon>
        <taxon>Legionellales</taxon>
        <taxon>Coxiellaceae</taxon>
        <taxon>Rickettsiella</taxon>
    </lineage>
</organism>
<feature type="transmembrane region" description="Helical" evidence="8">
    <location>
        <begin position="146"/>
        <end position="165"/>
    </location>
</feature>